<dbReference type="OrthoDB" id="258495at2759"/>
<feature type="non-terminal residue" evidence="1">
    <location>
        <position position="52"/>
    </location>
</feature>
<sequence length="52" mass="5790">MSLVVGWDHLTIGYHSDYGLVFLEIGIGGNPYGLLNCLDDTIGYCLNYYDDT</sequence>
<protein>
    <submittedName>
        <fullName evidence="1">13002_t:CDS:1</fullName>
    </submittedName>
</protein>
<keyword evidence="2" id="KW-1185">Reference proteome</keyword>
<evidence type="ECO:0000313" key="1">
    <source>
        <dbReference type="EMBL" id="CAG8600193.1"/>
    </source>
</evidence>
<evidence type="ECO:0000313" key="2">
    <source>
        <dbReference type="Proteomes" id="UP000789342"/>
    </source>
</evidence>
<gene>
    <name evidence="1" type="ORF">AMORRO_LOCUS7752</name>
</gene>
<dbReference type="EMBL" id="CAJVPV010006088">
    <property type="protein sequence ID" value="CAG8600193.1"/>
    <property type="molecule type" value="Genomic_DNA"/>
</dbReference>
<dbReference type="AlphaFoldDB" id="A0A9N9GE97"/>
<organism evidence="1 2">
    <name type="scientific">Acaulospora morrowiae</name>
    <dbReference type="NCBI Taxonomy" id="94023"/>
    <lineage>
        <taxon>Eukaryota</taxon>
        <taxon>Fungi</taxon>
        <taxon>Fungi incertae sedis</taxon>
        <taxon>Mucoromycota</taxon>
        <taxon>Glomeromycotina</taxon>
        <taxon>Glomeromycetes</taxon>
        <taxon>Diversisporales</taxon>
        <taxon>Acaulosporaceae</taxon>
        <taxon>Acaulospora</taxon>
    </lineage>
</organism>
<dbReference type="Proteomes" id="UP000789342">
    <property type="component" value="Unassembled WGS sequence"/>
</dbReference>
<reference evidence="1" key="1">
    <citation type="submission" date="2021-06" db="EMBL/GenBank/DDBJ databases">
        <authorList>
            <person name="Kallberg Y."/>
            <person name="Tangrot J."/>
            <person name="Rosling A."/>
        </authorList>
    </citation>
    <scope>NUCLEOTIDE SEQUENCE</scope>
    <source>
        <strain evidence="1">CL551</strain>
    </source>
</reference>
<comment type="caution">
    <text evidence="1">The sequence shown here is derived from an EMBL/GenBank/DDBJ whole genome shotgun (WGS) entry which is preliminary data.</text>
</comment>
<name>A0A9N9GE97_9GLOM</name>
<proteinExistence type="predicted"/>
<accession>A0A9N9GE97</accession>